<keyword evidence="6 7" id="KW-0472">Membrane</keyword>
<keyword evidence="3 7" id="KW-0812">Transmembrane</keyword>
<keyword evidence="5" id="KW-0175">Coiled coil</keyword>
<dbReference type="eggNOG" id="KOG3850">
    <property type="taxonomic scope" value="Eukaryota"/>
</dbReference>
<reference evidence="8" key="3">
    <citation type="submission" date="2025-09" db="UniProtKB">
        <authorList>
            <consortium name="Ensembl"/>
        </authorList>
    </citation>
    <scope>IDENTIFICATION</scope>
</reference>
<name>G1KMM1_ANOCA</name>
<feature type="transmembrane region" description="Helical" evidence="7">
    <location>
        <begin position="355"/>
        <end position="378"/>
    </location>
</feature>
<evidence type="ECO:0000313" key="8">
    <source>
        <dbReference type="Ensembl" id="ENSACAP00000012423.3"/>
    </source>
</evidence>
<evidence type="ECO:0000256" key="5">
    <source>
        <dbReference type="ARBA" id="ARBA00023054"/>
    </source>
</evidence>
<dbReference type="InParanoid" id="G1KMM1"/>
<dbReference type="InterPro" id="IPR019394">
    <property type="entry name" value="TEX28/TMCC"/>
</dbReference>
<dbReference type="GO" id="GO:0016020">
    <property type="term" value="C:membrane"/>
    <property type="evidence" value="ECO:0007669"/>
    <property type="project" value="UniProtKB-SubCell"/>
</dbReference>
<dbReference type="Bgee" id="ENSACAG00000012680">
    <property type="expression patterns" value="Expressed in brain"/>
</dbReference>
<dbReference type="GO" id="GO:0012505">
    <property type="term" value="C:endomembrane system"/>
    <property type="evidence" value="ECO:0000318"/>
    <property type="project" value="GO_Central"/>
</dbReference>
<protein>
    <submittedName>
        <fullName evidence="8">Testis expressed 28</fullName>
    </submittedName>
</protein>
<dbReference type="Proteomes" id="UP000001646">
    <property type="component" value="Chromosome 2"/>
</dbReference>
<feature type="transmembrane region" description="Helical" evidence="7">
    <location>
        <begin position="385"/>
        <end position="404"/>
    </location>
</feature>
<dbReference type="Ensembl" id="ENSACAT00000012676.3">
    <property type="protein sequence ID" value="ENSACAP00000012423.3"/>
    <property type="gene ID" value="ENSACAG00000012680.3"/>
</dbReference>
<dbReference type="PANTHER" id="PTHR17613">
    <property type="entry name" value="CEREBRAL PROTEIN-11-RELATED"/>
    <property type="match status" value="1"/>
</dbReference>
<accession>G1KMM1</accession>
<evidence type="ECO:0000256" key="4">
    <source>
        <dbReference type="ARBA" id="ARBA00022989"/>
    </source>
</evidence>
<sequence length="420" mass="47665">DALRHRILHLSELLRVERNNRDDNTSCYVELVSKADREKAPSIRQAFERINQRSSANIAHLERRLQDCCAQLKKLEQRVLTTQESSTSAASIQHQPQPHIFTSRSSFPRLPPFHLPRIRATEAGVAEEVNLPPLSETKETCPVPEPVPKQALEDASNQRLQELKTQLVEWPCSEAWRGKAGWRVSYSFPRISASQNGCGGGGGSLLGLKGGGGGEGGESRIPESEKRDTYIYILPFSPRRGLRADHITHIRSTQMYRDANFLLPAQTIARSRYNLEVQVNDVIQINLNEITNLKHDLACTEEKMVYQSYERSRDIWEVLESYQTRLAKLEMQQLTQQQEAMELPQASVYKLYGQLMNLLLTIAAIFLVCASTISAFALPLLRTRWRAITTLLVVIIISAAWNYFPHFAPSEWKTWLSSVS</sequence>
<dbReference type="AlphaFoldDB" id="G1KMM1"/>
<dbReference type="GeneTree" id="ENSGT00940000162843"/>
<evidence type="ECO:0000256" key="1">
    <source>
        <dbReference type="ARBA" id="ARBA00004370"/>
    </source>
</evidence>
<reference evidence="8" key="2">
    <citation type="submission" date="2025-08" db="UniProtKB">
        <authorList>
            <consortium name="Ensembl"/>
        </authorList>
    </citation>
    <scope>IDENTIFICATION</scope>
</reference>
<keyword evidence="9" id="KW-1185">Reference proteome</keyword>
<comment type="subcellular location">
    <subcellularLocation>
        <location evidence="1">Membrane</location>
    </subcellularLocation>
</comment>
<dbReference type="HOGENOM" id="CLU_019951_0_1_1"/>
<dbReference type="STRING" id="28377.ENSACAP00000012423"/>
<evidence type="ECO:0000313" key="9">
    <source>
        <dbReference type="Proteomes" id="UP000001646"/>
    </source>
</evidence>
<proteinExistence type="inferred from homology"/>
<evidence type="ECO:0000256" key="3">
    <source>
        <dbReference type="ARBA" id="ARBA00022692"/>
    </source>
</evidence>
<evidence type="ECO:0000256" key="2">
    <source>
        <dbReference type="ARBA" id="ARBA00008108"/>
    </source>
</evidence>
<keyword evidence="4 7" id="KW-1133">Transmembrane helix</keyword>
<dbReference type="PANTHER" id="PTHR17613:SF10">
    <property type="entry name" value="TESTIS-SPECIFIC PROTEIN TEX28"/>
    <property type="match status" value="1"/>
</dbReference>
<reference evidence="8 9" key="1">
    <citation type="submission" date="2009-12" db="EMBL/GenBank/DDBJ databases">
        <title>The Genome Sequence of Anolis carolinensis (Green Anole Lizard).</title>
        <authorList>
            <consortium name="The Genome Sequencing Platform"/>
            <person name="Di Palma F."/>
            <person name="Alfoldi J."/>
            <person name="Heiman D."/>
            <person name="Young S."/>
            <person name="Grabherr M."/>
            <person name="Johnson J."/>
            <person name="Lander E.S."/>
            <person name="Lindblad-Toh K."/>
        </authorList>
    </citation>
    <scope>NUCLEOTIDE SEQUENCE [LARGE SCALE GENOMIC DNA]</scope>
    <source>
        <strain evidence="8 9">JBL SC #1</strain>
    </source>
</reference>
<dbReference type="Pfam" id="PF10267">
    <property type="entry name" value="Tmemb_cc2"/>
    <property type="match status" value="2"/>
</dbReference>
<gene>
    <name evidence="8" type="primary">TEX28</name>
</gene>
<evidence type="ECO:0000256" key="6">
    <source>
        <dbReference type="ARBA" id="ARBA00023136"/>
    </source>
</evidence>
<evidence type="ECO:0000256" key="7">
    <source>
        <dbReference type="SAM" id="Phobius"/>
    </source>
</evidence>
<organism evidence="8 9">
    <name type="scientific">Anolis carolinensis</name>
    <name type="common">Green anole</name>
    <name type="synonym">American chameleon</name>
    <dbReference type="NCBI Taxonomy" id="28377"/>
    <lineage>
        <taxon>Eukaryota</taxon>
        <taxon>Metazoa</taxon>
        <taxon>Chordata</taxon>
        <taxon>Craniata</taxon>
        <taxon>Vertebrata</taxon>
        <taxon>Euteleostomi</taxon>
        <taxon>Lepidosauria</taxon>
        <taxon>Squamata</taxon>
        <taxon>Bifurcata</taxon>
        <taxon>Unidentata</taxon>
        <taxon>Episquamata</taxon>
        <taxon>Toxicofera</taxon>
        <taxon>Iguania</taxon>
        <taxon>Dactyloidae</taxon>
        <taxon>Anolis</taxon>
    </lineage>
</organism>
<comment type="similarity">
    <text evidence="2">Belongs to the TEX28 family.</text>
</comment>